<reference evidence="1 2" key="1">
    <citation type="submission" date="2016-10" db="EMBL/GenBank/DDBJ databases">
        <authorList>
            <person name="de Groot N.N."/>
        </authorList>
    </citation>
    <scope>NUCLEOTIDE SEQUENCE [LARGE SCALE GENOMIC DNA]</scope>
    <source>
        <strain evidence="1 2">Nv1</strain>
    </source>
</reference>
<dbReference type="Gene3D" id="1.20.1270.360">
    <property type="match status" value="1"/>
</dbReference>
<dbReference type="OrthoDB" id="5396211at2"/>
<evidence type="ECO:0000313" key="2">
    <source>
        <dbReference type="Proteomes" id="UP000198620"/>
    </source>
</evidence>
<dbReference type="Pfam" id="PF03860">
    <property type="entry name" value="Csp"/>
    <property type="match status" value="1"/>
</dbReference>
<name>A0A1H7IHX1_9PROT</name>
<dbReference type="Proteomes" id="UP000198620">
    <property type="component" value="Unassembled WGS sequence"/>
</dbReference>
<dbReference type="PANTHER" id="PTHR37310">
    <property type="entry name" value="CYTOPLASMIC PROTEIN-RELATED"/>
    <property type="match status" value="1"/>
</dbReference>
<dbReference type="AlphaFoldDB" id="A0A1H7IHX1"/>
<keyword evidence="2" id="KW-1185">Reference proteome</keyword>
<gene>
    <name evidence="1" type="ORF">SAMN05216387_102130</name>
</gene>
<proteinExistence type="predicted"/>
<sequence>MFMFTTTTQNMEACIDACDQCHRICLQSAMTQCLESGGKHVEPGHFRLMMNCAEICQTSLNFMLSNSEFSEQICAVCAEICDACAESCDQLDGMEDCAKVCRECARNCRSM</sequence>
<dbReference type="CDD" id="cd08026">
    <property type="entry name" value="DUF326"/>
    <property type="match status" value="1"/>
</dbReference>
<dbReference type="InterPro" id="IPR044543">
    <property type="entry name" value="YHJQ-like"/>
</dbReference>
<dbReference type="InterPro" id="IPR005560">
    <property type="entry name" value="Csp_YhjQ"/>
</dbReference>
<accession>A0A1H7IHX1</accession>
<evidence type="ECO:0000313" key="1">
    <source>
        <dbReference type="EMBL" id="SEK60285.1"/>
    </source>
</evidence>
<evidence type="ECO:0008006" key="3">
    <source>
        <dbReference type="Google" id="ProtNLM"/>
    </source>
</evidence>
<protein>
    <recommendedName>
        <fullName evidence="3">Four-helix bundle copper-binding protein</fullName>
    </recommendedName>
</protein>
<organism evidence="1 2">
    <name type="scientific">Nitrosovibrio tenuis</name>
    <dbReference type="NCBI Taxonomy" id="1233"/>
    <lineage>
        <taxon>Bacteria</taxon>
        <taxon>Pseudomonadati</taxon>
        <taxon>Pseudomonadota</taxon>
        <taxon>Betaproteobacteria</taxon>
        <taxon>Nitrosomonadales</taxon>
        <taxon>Nitrosomonadaceae</taxon>
        <taxon>Nitrosovibrio</taxon>
    </lineage>
</organism>
<dbReference type="PANTHER" id="PTHR37310:SF1">
    <property type="entry name" value="CYTOPLASMIC PROTEIN"/>
    <property type="match status" value="1"/>
</dbReference>
<dbReference type="EMBL" id="FOBH01000002">
    <property type="protein sequence ID" value="SEK60285.1"/>
    <property type="molecule type" value="Genomic_DNA"/>
</dbReference>
<dbReference type="STRING" id="1233.SAMN05216387_102130"/>